<reference evidence="7" key="1">
    <citation type="submission" date="2025-05" db="UniProtKB">
        <authorList>
            <consortium name="RefSeq"/>
        </authorList>
    </citation>
    <scope>NUCLEOTIDE SEQUENCE [LARGE SCALE GENOMIC DNA]</scope>
</reference>
<dbReference type="PANTHER" id="PTHR10075:SF100">
    <property type="entry name" value="FASCICLIN-2"/>
    <property type="match status" value="1"/>
</dbReference>
<feature type="domain" description="Ig-like" evidence="5">
    <location>
        <begin position="439"/>
        <end position="520"/>
    </location>
</feature>
<evidence type="ECO:0000256" key="3">
    <source>
        <dbReference type="SAM" id="MobiDB-lite"/>
    </source>
</evidence>
<name>A0ABM3J0I5_BACDO</name>
<dbReference type="SMART" id="SM00409">
    <property type="entry name" value="IG"/>
    <property type="match status" value="5"/>
</dbReference>
<keyword evidence="7" id="KW-1185">Reference proteome</keyword>
<sequence length="1641" mass="175007">MLLLGLFNHLLSSGKFWTTRRTNASQHMDIRFVFVIFFLLKWSHAQGSHPPRIVEHPIDTTVPRHEPATLNCKAEGSPTPTIQWFKDGVPLKILPGSHRITLPAGGLFFLKVVNSRRETDAGVYWCEAKNELGVARSRNATLQVAVLRDEFRLEPQNTRIAQGDTALLECAAPRGIPEPAVSWKKGGQKLDLDSTKRIRIVDGGNLAIQDARQSDEGQYQCIAKNPVGVRESVLATLKVHVKPFIIRGPHDQTVLEGSSVTFPCRVGGDPMPDVLWLRTASGGNMPLDRVSVLEDRSLRLERVTIADEGEYSCEADNVVGAISAMGTLTVFAPPKFIQRPISKSIELGADTSFECRASGNPRPTLFWTIKNNRTIVFPGAPPLDRFQSINTEEGHSILTLTNFQRTDRDLVVVCNAMNEVATITARAQLTLDSQEDRPPPIIIAGPVNQTLPVKSLATLQCKAIGLPNPTISWYRDGIPVHPNAKVNITAAGDLIISDLDRKEDQGLYTCVASSRTGKSTWSGYLRIEVPTNPNIKFYRAPEQTKCPNAPGQPTILNASANALTIVWPTSDKAGASPLLGYTVEMYSTNKSKTWIPIAARLTEPIFTVEGLSGGAAYMFIVRAENAHGFSPPSPISEPITAGKLLGAGDGGVVGGVGAGGTATSELLLNEAEAVLQTNDLVELLEANATDSTTVRLAWDIDSGQYIEGFYIYARELHSAEYKMMTILNAGSGASACTVNGLEKASMYEFFLVPFFKSIVGKPSNSKRVRTMEDVPESPPHAMEAIQFNRTSVFLKWQPPYPNKTRNGILTNYNVLVKGLDSHNTTRIFKNMTIDAGSPTLLLANLSTGVTYYISVAAATKVGVGPFSKPAVLRMDPRTQSLDTGYTRYPINRDIADDFLTQTWFIILLGSIIALIVFLFGALVLFKRYQFIKQTSLGSLHGNHAIGAVRKFPTLPLNANGVWIDPTGGVWRQASNCTTKDQLPDYAQVTGQQTLPLPDYERLTPLNMPDYAEVACSTFKTPNGPLGHVTPNGNAHAILQQTSGGNAGGGAGGNNVPAIGGIHNGSALYDSCGAYATTNLVANAKLYQNRYATTAKTTAAMSASTGNAAVAANGKAMRQLSNANGNNNNSSPAHNKHDDYRAAGMYSAPPSAHYAGLIDLAASNPFNDKMTASTASTAILSASPAKSASNKKTDAKSLYGGSQQKINITENKLDLMSNISRISPTPTNGSSGSSAATASSSAGSDSISATTNALMPRMNPFNTGNMGANTNTGNANQRQLQQQQLLAASNALRQGLGAFASTTLAAQMVTGGGAGTLRRQRHPKIFKSENNINFGNLYGSGNNATASNNKSQLLINHMGGGGGGGAGNALTLSAATNSSRAAHFDFLTGGEVGALGGGGGGSGAALTNAINEAASDFGAALSTSTNQLLNDWASSASVAAEQQTNTHAPAFTQSPAHHHQTAHHQQPTNQQPPHQQQNYNHSFGSKQPSKQHLYVKAKDGSWSTVSSDAYQSYKQQQQQALTQGDKPQQQQQQLQQSLTIASHSSNFNASNNSCISSSSNGSSSINSSSNIAGAAQKSFDSCLNEFNASLQKASANNSSCNYSNMPANLHTPTHTQQAAAQSQPTTTTTGKYFTSYGSSDKV</sequence>
<feature type="domain" description="Ig-like" evidence="5">
    <location>
        <begin position="51"/>
        <end position="143"/>
    </location>
</feature>
<feature type="region of interest" description="Disordered" evidence="3">
    <location>
        <begin position="1450"/>
        <end position="1497"/>
    </location>
</feature>
<feature type="transmembrane region" description="Helical" evidence="4">
    <location>
        <begin position="903"/>
        <end position="925"/>
    </location>
</feature>
<dbReference type="SUPFAM" id="SSF48726">
    <property type="entry name" value="Immunoglobulin"/>
    <property type="match status" value="5"/>
</dbReference>
<feature type="domain" description="Fibronectin type-III" evidence="6">
    <location>
        <begin position="680"/>
        <end position="773"/>
    </location>
</feature>
<feature type="domain" description="Fibronectin type-III" evidence="6">
    <location>
        <begin position="549"/>
        <end position="644"/>
    </location>
</feature>
<dbReference type="SUPFAM" id="SSF49265">
    <property type="entry name" value="Fibronectin type III"/>
    <property type="match status" value="2"/>
</dbReference>
<dbReference type="InterPro" id="IPR036179">
    <property type="entry name" value="Ig-like_dom_sf"/>
</dbReference>
<dbReference type="InterPro" id="IPR003599">
    <property type="entry name" value="Ig_sub"/>
</dbReference>
<keyword evidence="4" id="KW-0812">Transmembrane</keyword>
<feature type="region of interest" description="Disordered" evidence="3">
    <location>
        <begin position="1218"/>
        <end position="1247"/>
    </location>
</feature>
<feature type="compositionally biased region" description="Polar residues" evidence="3">
    <location>
        <begin position="1629"/>
        <end position="1641"/>
    </location>
</feature>
<feature type="domain" description="Ig-like" evidence="5">
    <location>
        <begin position="243"/>
        <end position="329"/>
    </location>
</feature>
<dbReference type="Gene3D" id="2.60.40.10">
    <property type="entry name" value="Immunoglobulins"/>
    <property type="match status" value="8"/>
</dbReference>
<dbReference type="PROSITE" id="PS50853">
    <property type="entry name" value="FN3"/>
    <property type="match status" value="3"/>
</dbReference>
<evidence type="ECO:0000256" key="2">
    <source>
        <dbReference type="ARBA" id="ARBA00023319"/>
    </source>
</evidence>
<dbReference type="InterPro" id="IPR013098">
    <property type="entry name" value="Ig_I-set"/>
</dbReference>
<keyword evidence="4" id="KW-0472">Membrane</keyword>
<feature type="domain" description="Fibronectin type-III" evidence="6">
    <location>
        <begin position="778"/>
        <end position="877"/>
    </location>
</feature>
<keyword evidence="1" id="KW-0677">Repeat</keyword>
<feature type="compositionally biased region" description="Low complexity" evidence="3">
    <location>
        <begin position="1604"/>
        <end position="1628"/>
    </location>
</feature>
<dbReference type="PROSITE" id="PS50835">
    <property type="entry name" value="IG_LIKE"/>
    <property type="match status" value="5"/>
</dbReference>
<dbReference type="RefSeq" id="XP_049302737.1">
    <property type="nucleotide sequence ID" value="XM_049446780.1"/>
</dbReference>
<gene>
    <name evidence="8" type="primary">LOC105232826</name>
</gene>
<dbReference type="InterPro" id="IPR013106">
    <property type="entry name" value="Ig_V-set"/>
</dbReference>
<evidence type="ECO:0000256" key="4">
    <source>
        <dbReference type="SAM" id="Phobius"/>
    </source>
</evidence>
<feature type="compositionally biased region" description="Low complexity" evidence="3">
    <location>
        <begin position="1222"/>
        <end position="1247"/>
    </location>
</feature>
<keyword evidence="4" id="KW-1133">Transmembrane helix</keyword>
<organism evidence="7 8">
    <name type="scientific">Bactrocera dorsalis</name>
    <name type="common">Oriental fruit fly</name>
    <name type="synonym">Dacus dorsalis</name>
    <dbReference type="NCBI Taxonomy" id="27457"/>
    <lineage>
        <taxon>Eukaryota</taxon>
        <taxon>Metazoa</taxon>
        <taxon>Ecdysozoa</taxon>
        <taxon>Arthropoda</taxon>
        <taxon>Hexapoda</taxon>
        <taxon>Insecta</taxon>
        <taxon>Pterygota</taxon>
        <taxon>Neoptera</taxon>
        <taxon>Endopterygota</taxon>
        <taxon>Diptera</taxon>
        <taxon>Brachycera</taxon>
        <taxon>Muscomorpha</taxon>
        <taxon>Tephritoidea</taxon>
        <taxon>Tephritidae</taxon>
        <taxon>Bactrocera</taxon>
        <taxon>Bactrocera</taxon>
    </lineage>
</organism>
<dbReference type="Pfam" id="PF07679">
    <property type="entry name" value="I-set"/>
    <property type="match status" value="4"/>
</dbReference>
<proteinExistence type="predicted"/>
<feature type="compositionally biased region" description="Polar residues" evidence="3">
    <location>
        <begin position="1478"/>
        <end position="1489"/>
    </location>
</feature>
<feature type="region of interest" description="Disordered" evidence="3">
    <location>
        <begin position="1515"/>
        <end position="1537"/>
    </location>
</feature>
<feature type="compositionally biased region" description="Low complexity" evidence="3">
    <location>
        <begin position="1462"/>
        <end position="1477"/>
    </location>
</feature>
<dbReference type="GeneID" id="105232826"/>
<feature type="compositionally biased region" description="Low complexity" evidence="3">
    <location>
        <begin position="1527"/>
        <end position="1537"/>
    </location>
</feature>
<dbReference type="Pfam" id="PF00041">
    <property type="entry name" value="fn3"/>
    <property type="match status" value="2"/>
</dbReference>
<dbReference type="Pfam" id="PF13927">
    <property type="entry name" value="Ig_3"/>
    <property type="match status" value="1"/>
</dbReference>
<dbReference type="Proteomes" id="UP001652620">
    <property type="component" value="Chromosome 1"/>
</dbReference>
<dbReference type="InterPro" id="IPR003961">
    <property type="entry name" value="FN3_dom"/>
</dbReference>
<dbReference type="InterPro" id="IPR013783">
    <property type="entry name" value="Ig-like_fold"/>
</dbReference>
<dbReference type="SMART" id="SM00408">
    <property type="entry name" value="IGc2"/>
    <property type="match status" value="5"/>
</dbReference>
<evidence type="ECO:0000259" key="5">
    <source>
        <dbReference type="PROSITE" id="PS50835"/>
    </source>
</evidence>
<evidence type="ECO:0000259" key="6">
    <source>
        <dbReference type="PROSITE" id="PS50853"/>
    </source>
</evidence>
<feature type="compositionally biased region" description="Polar residues" evidence="3">
    <location>
        <begin position="1515"/>
        <end position="1526"/>
    </location>
</feature>
<dbReference type="SMART" id="SM00406">
    <property type="entry name" value="IGv"/>
    <property type="match status" value="3"/>
</dbReference>
<dbReference type="InterPro" id="IPR007110">
    <property type="entry name" value="Ig-like_dom"/>
</dbReference>
<dbReference type="SMART" id="SM00060">
    <property type="entry name" value="FN3"/>
    <property type="match status" value="3"/>
</dbReference>
<feature type="domain" description="Ig-like" evidence="5">
    <location>
        <begin position="334"/>
        <end position="430"/>
    </location>
</feature>
<protein>
    <submittedName>
        <fullName evidence="8">Roundabout homolog 2</fullName>
    </submittedName>
</protein>
<reference evidence="8" key="2">
    <citation type="submission" date="2025-08" db="UniProtKB">
        <authorList>
            <consortium name="RefSeq"/>
        </authorList>
    </citation>
    <scope>IDENTIFICATION</scope>
    <source>
        <tissue evidence="8">Adult</tissue>
    </source>
</reference>
<feature type="region of interest" description="Disordered" evidence="3">
    <location>
        <begin position="1604"/>
        <end position="1641"/>
    </location>
</feature>
<evidence type="ECO:0000313" key="7">
    <source>
        <dbReference type="Proteomes" id="UP001652620"/>
    </source>
</evidence>
<evidence type="ECO:0000256" key="1">
    <source>
        <dbReference type="ARBA" id="ARBA00022737"/>
    </source>
</evidence>
<keyword evidence="2" id="KW-0393">Immunoglobulin domain</keyword>
<evidence type="ECO:0000313" key="8">
    <source>
        <dbReference type="RefSeq" id="XP_049302737.1"/>
    </source>
</evidence>
<accession>A0ABM3J0I5</accession>
<feature type="region of interest" description="Disordered" evidence="3">
    <location>
        <begin position="1119"/>
        <end position="1143"/>
    </location>
</feature>
<feature type="domain" description="Ig-like" evidence="5">
    <location>
        <begin position="149"/>
        <end position="235"/>
    </location>
</feature>
<dbReference type="PANTHER" id="PTHR10075">
    <property type="entry name" value="BASIGIN RELATED"/>
    <property type="match status" value="1"/>
</dbReference>
<dbReference type="InterPro" id="IPR003598">
    <property type="entry name" value="Ig_sub2"/>
</dbReference>
<feature type="compositionally biased region" description="Low complexity" evidence="3">
    <location>
        <begin position="1120"/>
        <end position="1130"/>
    </location>
</feature>
<dbReference type="InterPro" id="IPR036116">
    <property type="entry name" value="FN3_sf"/>
</dbReference>
<dbReference type="CDD" id="cd00063">
    <property type="entry name" value="FN3"/>
    <property type="match status" value="3"/>
</dbReference>